<evidence type="ECO:0000256" key="7">
    <source>
        <dbReference type="ARBA" id="ARBA00022475"/>
    </source>
</evidence>
<dbReference type="GO" id="GO:0051073">
    <property type="term" value="F:adenosylcobinamide-GDP ribazoletransferase activity"/>
    <property type="evidence" value="ECO:0007669"/>
    <property type="project" value="UniProtKB-EC"/>
</dbReference>
<evidence type="ECO:0000256" key="8">
    <source>
        <dbReference type="ARBA" id="ARBA00022573"/>
    </source>
</evidence>
<keyword evidence="11 19" id="KW-0460">Magnesium</keyword>
<keyword evidence="12 19" id="KW-1133">Transmembrane helix</keyword>
<evidence type="ECO:0000256" key="19">
    <source>
        <dbReference type="HAMAP-Rule" id="MF_00719"/>
    </source>
</evidence>
<feature type="transmembrane region" description="Helical" evidence="19">
    <location>
        <begin position="203"/>
        <end position="221"/>
    </location>
</feature>
<reference evidence="20 21" key="1">
    <citation type="submission" date="2021-04" db="EMBL/GenBank/DDBJ databases">
        <title>Paenibacillus sp. DLE-14 whole genome sequence.</title>
        <authorList>
            <person name="Ham Y.J."/>
        </authorList>
    </citation>
    <scope>NUCLEOTIDE SEQUENCE [LARGE SCALE GENOMIC DNA]</scope>
    <source>
        <strain evidence="20 21">DLE-14</strain>
    </source>
</reference>
<dbReference type="Pfam" id="PF02654">
    <property type="entry name" value="CobS"/>
    <property type="match status" value="1"/>
</dbReference>
<protein>
    <recommendedName>
        <fullName evidence="6 19">Adenosylcobinamide-GDP ribazoletransferase</fullName>
        <ecNumber evidence="5 19">2.7.8.26</ecNumber>
    </recommendedName>
    <alternativeName>
        <fullName evidence="16 19">Cobalamin synthase</fullName>
    </alternativeName>
    <alternativeName>
        <fullName evidence="15 19">Cobalamin-5'-phosphate synthase</fullName>
    </alternativeName>
</protein>
<comment type="pathway">
    <text evidence="3 19">Cofactor biosynthesis; adenosylcobalamin biosynthesis; adenosylcobalamin from cob(II)yrinate a,c-diamide: step 7/7.</text>
</comment>
<feature type="transmembrane region" description="Helical" evidence="19">
    <location>
        <begin position="49"/>
        <end position="70"/>
    </location>
</feature>
<evidence type="ECO:0000256" key="14">
    <source>
        <dbReference type="ARBA" id="ARBA00025228"/>
    </source>
</evidence>
<comment type="caution">
    <text evidence="20">The sequence shown here is derived from an EMBL/GenBank/DDBJ whole genome shotgun (WGS) entry which is preliminary data.</text>
</comment>
<dbReference type="EC" id="2.7.8.26" evidence="5 19"/>
<dbReference type="EMBL" id="JAGKSP010000009">
    <property type="protein sequence ID" value="MBP3965160.1"/>
    <property type="molecule type" value="Genomic_DNA"/>
</dbReference>
<evidence type="ECO:0000256" key="3">
    <source>
        <dbReference type="ARBA" id="ARBA00004663"/>
    </source>
</evidence>
<evidence type="ECO:0000256" key="2">
    <source>
        <dbReference type="ARBA" id="ARBA00004651"/>
    </source>
</evidence>
<organism evidence="20 21">
    <name type="scientific">Paenibacillus lignilyticus</name>
    <dbReference type="NCBI Taxonomy" id="1172615"/>
    <lineage>
        <taxon>Bacteria</taxon>
        <taxon>Bacillati</taxon>
        <taxon>Bacillota</taxon>
        <taxon>Bacilli</taxon>
        <taxon>Bacillales</taxon>
        <taxon>Paenibacillaceae</taxon>
        <taxon>Paenibacillus</taxon>
    </lineage>
</organism>
<feature type="transmembrane region" description="Helical" evidence="19">
    <location>
        <begin position="76"/>
        <end position="100"/>
    </location>
</feature>
<name>A0ABS5CGZ9_9BACL</name>
<evidence type="ECO:0000256" key="9">
    <source>
        <dbReference type="ARBA" id="ARBA00022679"/>
    </source>
</evidence>
<dbReference type="InterPro" id="IPR003805">
    <property type="entry name" value="CobS"/>
</dbReference>
<evidence type="ECO:0000256" key="15">
    <source>
        <dbReference type="ARBA" id="ARBA00032605"/>
    </source>
</evidence>
<comment type="cofactor">
    <cofactor evidence="1 19">
        <name>Mg(2+)</name>
        <dbReference type="ChEBI" id="CHEBI:18420"/>
    </cofactor>
</comment>
<feature type="transmembrane region" description="Helical" evidence="19">
    <location>
        <begin position="261"/>
        <end position="279"/>
    </location>
</feature>
<evidence type="ECO:0000256" key="10">
    <source>
        <dbReference type="ARBA" id="ARBA00022692"/>
    </source>
</evidence>
<comment type="function">
    <text evidence="14 19">Joins adenosylcobinamide-GDP and alpha-ribazole to generate adenosylcobalamin (Ado-cobalamin). Also synthesizes adenosylcobalamin 5'-phosphate from adenosylcobinamide-GDP and alpha-ribazole 5'-phosphate.</text>
</comment>
<feature type="transmembrane region" description="Helical" evidence="19">
    <location>
        <begin position="160"/>
        <end position="182"/>
    </location>
</feature>
<accession>A0ABS5CGZ9</accession>
<dbReference type="NCBIfam" id="TIGR00317">
    <property type="entry name" value="cobS"/>
    <property type="match status" value="1"/>
</dbReference>
<feature type="transmembrane region" description="Helical" evidence="19">
    <location>
        <begin position="121"/>
        <end position="140"/>
    </location>
</feature>
<dbReference type="Proteomes" id="UP000673394">
    <property type="component" value="Unassembled WGS sequence"/>
</dbReference>
<keyword evidence="10 19" id="KW-0812">Transmembrane</keyword>
<keyword evidence="8 19" id="KW-0169">Cobalamin biosynthesis</keyword>
<gene>
    <name evidence="19 20" type="primary">cobS</name>
    <name evidence="20" type="ORF">I8J30_20755</name>
</gene>
<feature type="transmembrane region" description="Helical" evidence="19">
    <location>
        <begin position="227"/>
        <end position="249"/>
    </location>
</feature>
<evidence type="ECO:0000313" key="21">
    <source>
        <dbReference type="Proteomes" id="UP000673394"/>
    </source>
</evidence>
<keyword evidence="21" id="KW-1185">Reference proteome</keyword>
<comment type="catalytic activity">
    <reaction evidence="18 19">
        <text>alpha-ribazole 5'-phosphate + adenosylcob(III)inamide-GDP = adenosylcob(III)alamin 5'-phosphate + GMP + H(+)</text>
        <dbReference type="Rhea" id="RHEA:23560"/>
        <dbReference type="ChEBI" id="CHEBI:15378"/>
        <dbReference type="ChEBI" id="CHEBI:57918"/>
        <dbReference type="ChEBI" id="CHEBI:58115"/>
        <dbReference type="ChEBI" id="CHEBI:60487"/>
        <dbReference type="ChEBI" id="CHEBI:60493"/>
        <dbReference type="EC" id="2.7.8.26"/>
    </reaction>
</comment>
<evidence type="ECO:0000313" key="20">
    <source>
        <dbReference type="EMBL" id="MBP3965160.1"/>
    </source>
</evidence>
<evidence type="ECO:0000256" key="18">
    <source>
        <dbReference type="ARBA" id="ARBA00049504"/>
    </source>
</evidence>
<keyword evidence="7 19" id="KW-1003">Cell membrane</keyword>
<keyword evidence="13 19" id="KW-0472">Membrane</keyword>
<comment type="subcellular location">
    <subcellularLocation>
        <location evidence="2 19">Cell membrane</location>
        <topology evidence="2 19">Multi-pass membrane protein</topology>
    </subcellularLocation>
</comment>
<comment type="catalytic activity">
    <reaction evidence="17 19">
        <text>alpha-ribazole + adenosylcob(III)inamide-GDP = adenosylcob(III)alamin + GMP + H(+)</text>
        <dbReference type="Rhea" id="RHEA:16049"/>
        <dbReference type="ChEBI" id="CHEBI:10329"/>
        <dbReference type="ChEBI" id="CHEBI:15378"/>
        <dbReference type="ChEBI" id="CHEBI:18408"/>
        <dbReference type="ChEBI" id="CHEBI:58115"/>
        <dbReference type="ChEBI" id="CHEBI:60487"/>
        <dbReference type="EC" id="2.7.8.26"/>
    </reaction>
</comment>
<dbReference type="PANTHER" id="PTHR34148">
    <property type="entry name" value="ADENOSYLCOBINAMIDE-GDP RIBAZOLETRANSFERASE"/>
    <property type="match status" value="1"/>
</dbReference>
<sequence length="280" mass="30279">MLSSWRRSNLLSRILKEQLQAAGTAFQLLTRIPVPVAIPFTPEVLARSVVYYPVVGAVIGGVVALAGMLLQDAVPAMPAAVILLAVWIALSGGLHADGLMDTADGVMSHRSREKMLDIMKDSRVGAMGVLTAVLLLLFKFSSLTAVMNVSELQWRSFFPLMMMACAWSRLWIVLAMAAFPFARPNEGMASLFRAVHFRHPASALLVTILLAAGSFLVWPSAGYQSAFVTLLMQGGITVAAGWILCIWLIRKLGGLTGDTYGAVAEIIESILLFYLMLVLV</sequence>
<evidence type="ECO:0000256" key="16">
    <source>
        <dbReference type="ARBA" id="ARBA00032853"/>
    </source>
</evidence>
<evidence type="ECO:0000256" key="1">
    <source>
        <dbReference type="ARBA" id="ARBA00001946"/>
    </source>
</evidence>
<evidence type="ECO:0000256" key="12">
    <source>
        <dbReference type="ARBA" id="ARBA00022989"/>
    </source>
</evidence>
<proteinExistence type="inferred from homology"/>
<dbReference type="PANTHER" id="PTHR34148:SF1">
    <property type="entry name" value="ADENOSYLCOBINAMIDE-GDP RIBAZOLETRANSFERASE"/>
    <property type="match status" value="1"/>
</dbReference>
<dbReference type="HAMAP" id="MF_00719">
    <property type="entry name" value="CobS"/>
    <property type="match status" value="1"/>
</dbReference>
<keyword evidence="9 19" id="KW-0808">Transferase</keyword>
<evidence type="ECO:0000256" key="5">
    <source>
        <dbReference type="ARBA" id="ARBA00013200"/>
    </source>
</evidence>
<evidence type="ECO:0000256" key="13">
    <source>
        <dbReference type="ARBA" id="ARBA00023136"/>
    </source>
</evidence>
<evidence type="ECO:0000256" key="11">
    <source>
        <dbReference type="ARBA" id="ARBA00022842"/>
    </source>
</evidence>
<evidence type="ECO:0000256" key="6">
    <source>
        <dbReference type="ARBA" id="ARBA00015850"/>
    </source>
</evidence>
<evidence type="ECO:0000256" key="4">
    <source>
        <dbReference type="ARBA" id="ARBA00010561"/>
    </source>
</evidence>
<evidence type="ECO:0000256" key="17">
    <source>
        <dbReference type="ARBA" id="ARBA00048623"/>
    </source>
</evidence>
<comment type="similarity">
    <text evidence="4 19">Belongs to the CobS family.</text>
</comment>